<dbReference type="EMBL" id="SUTF01000007">
    <property type="protein sequence ID" value="MBE6510979.1"/>
    <property type="molecule type" value="Genomic_DNA"/>
</dbReference>
<dbReference type="InterPro" id="IPR039448">
    <property type="entry name" value="Beta_helix"/>
</dbReference>
<dbReference type="SUPFAM" id="SSF49373">
    <property type="entry name" value="Invasin/intimin cell-adhesion fragments"/>
    <property type="match status" value="1"/>
</dbReference>
<dbReference type="InterPro" id="IPR012334">
    <property type="entry name" value="Pectin_lyas_fold"/>
</dbReference>
<comment type="caution">
    <text evidence="3">The sequence shown here is derived from an EMBL/GenBank/DDBJ whole genome shotgun (WGS) entry which is preliminary data.</text>
</comment>
<dbReference type="InterPro" id="IPR006626">
    <property type="entry name" value="PbH1"/>
</dbReference>
<dbReference type="Gene3D" id="2.160.20.10">
    <property type="entry name" value="Single-stranded right-handed beta-helix, Pectin lyase-like"/>
    <property type="match status" value="2"/>
</dbReference>
<dbReference type="Pfam" id="PF16640">
    <property type="entry name" value="Big_3_5"/>
    <property type="match status" value="1"/>
</dbReference>
<organism evidence="3 4">
    <name type="scientific">Methanobrevibacter millerae</name>
    <dbReference type="NCBI Taxonomy" id="230361"/>
    <lineage>
        <taxon>Archaea</taxon>
        <taxon>Methanobacteriati</taxon>
        <taxon>Methanobacteriota</taxon>
        <taxon>Methanomada group</taxon>
        <taxon>Methanobacteria</taxon>
        <taxon>Methanobacteriales</taxon>
        <taxon>Methanobacteriaceae</taxon>
        <taxon>Methanobrevibacter</taxon>
    </lineage>
</organism>
<dbReference type="SUPFAM" id="SSF51126">
    <property type="entry name" value="Pectin lyase-like"/>
    <property type="match status" value="2"/>
</dbReference>
<dbReference type="Proteomes" id="UP000713479">
    <property type="component" value="Unassembled WGS sequence"/>
</dbReference>
<dbReference type="InterPro" id="IPR011050">
    <property type="entry name" value="Pectin_lyase_fold/virulence"/>
</dbReference>
<dbReference type="PANTHER" id="PTHR11319">
    <property type="entry name" value="G PROTEIN-COUPLED RECEPTOR-RELATED"/>
    <property type="match status" value="1"/>
</dbReference>
<evidence type="ECO:0000259" key="2">
    <source>
        <dbReference type="Pfam" id="PF16640"/>
    </source>
</evidence>
<feature type="domain" description="Bacterial Ig-like" evidence="2">
    <location>
        <begin position="735"/>
        <end position="810"/>
    </location>
</feature>
<gene>
    <name evidence="3" type="ORF">E7Z74_06905</name>
</gene>
<dbReference type="PROSITE" id="PS51257">
    <property type="entry name" value="PROKAR_LIPOPROTEIN"/>
    <property type="match status" value="1"/>
</dbReference>
<evidence type="ECO:0000313" key="3">
    <source>
        <dbReference type="EMBL" id="MBE6510979.1"/>
    </source>
</evidence>
<dbReference type="PANTHER" id="PTHR11319:SF35">
    <property type="entry name" value="OUTER MEMBRANE PROTEIN PMPC-RELATED"/>
    <property type="match status" value="1"/>
</dbReference>
<dbReference type="AlphaFoldDB" id="A0A8T3VTQ1"/>
<dbReference type="Gene3D" id="2.60.40.10">
    <property type="entry name" value="Immunoglobulins"/>
    <property type="match status" value="3"/>
</dbReference>
<proteinExistence type="predicted"/>
<evidence type="ECO:0000259" key="1">
    <source>
        <dbReference type="Pfam" id="PF13229"/>
    </source>
</evidence>
<sequence>MKKLIILSLLIFIMSIGCVSASDVNSDATVLNSTDSSAIAAGTGTFSDLQIKIDSAVQGSTINLDKNYAYDEGFDSDGIQINKALTIKGNDYTIDGKGLSRIFDIEASNVTLIGITLIKGYSESGNGGAILWNGDSGSIDECTLEYNAALAGGAIYWQGTNGNVDHCKFNHNNATDEYGYGGAICINGECLSITSSDFYRNYALDEGDGGALSVDADGVTVDSCNFERNYANSAGGAIYWSNDDGLLTGCTFLHDYATLGGAIVHTGFDSIVSESSFEECYALEGGAISINYCNLRIFDCIFDDNYAEYRGGAIKIDSWGAATIDYSTFTNNRVTKSTGSNHGGAIYSVSEEGIEVRNSNFENNEVPYLGAAIYLNNDLADVIENCTFKNNTGNYGAVTTDATNVTIKDSKFMDNTGRYGAADVYLKSDDSIITNCDFKNSYAGGDGGSVYWSGDSGELSDSTFTNCKVSTLNSAGAVYWSGNNGIISKSEFKNNNAFDSGAIRLYGDKVTVKDSKFINNTASLNGGAIDIDGINDNVINCQFDKNSALNGGAIKVSGDKTTIEKSTFTENNAVNGGAINWGGDDGNLINSNFVKNIATDIGGAIYWFGDDGVLKYDVFENNNTALHNDIAIEGDNVVVIPINIKINAPDVTKNYGGSESLQITLTENSQPIANAQLLININNANYTRTTDSSGKASLAINLNSGKYDAVITYNEVSTISKITINKLSTSLTLTASQSADKTATLTATINPSDASGSVKFNINNKDYTANIINGKATTTVTNLDYNTYDVKATYDGSTNYKSSQASSKVTLKESKVIIDAPDITKYYKGPERFVVTLKGIDAKPIADGKVKITINGQVYERTTDSTGTASMAINLPAGDYKADVEYGEEKVTSSVRIKSTLEGNDLTKMFRNASQYYIKVLDSNGNPLSGQKVKFNINGVFYERDINASGIARLNINLEPKTYTITAENPSNGEMYSNTITVKPTIIENRDLTKYYRNDSQYIIKVLDDQGNPVKAGVSVEFNINGVFYTRQSDSTGHVRMNINLQPGNYVITAIYNGMMVSNNVRVLSILSGKNIVMEYKDGTRYEATLLDGQGRRYAGQTVQFNINGVLYDRETDANGVARLNINLGGGRYIITATYNQLSISNTITINVPVTEYNCRMGHKLTIPTSVTVYQSPGETQPLDSFYIYYDEGLVEFDVQYDKSDYDSSFRDALLTHYVNNYGASFLGYYNGWGMLNMNGYPEYPNYVMWYGDRYMYSIWTDNLNLGKRVIESFS</sequence>
<dbReference type="Pfam" id="PF13229">
    <property type="entry name" value="Beta_helix"/>
    <property type="match status" value="1"/>
</dbReference>
<evidence type="ECO:0008006" key="5">
    <source>
        <dbReference type="Google" id="ProtNLM"/>
    </source>
</evidence>
<evidence type="ECO:0000313" key="4">
    <source>
        <dbReference type="Proteomes" id="UP000713479"/>
    </source>
</evidence>
<reference evidence="3" key="1">
    <citation type="submission" date="2019-04" db="EMBL/GenBank/DDBJ databases">
        <title>Evolution of Biomass-Degrading Anaerobic Consortia Revealed by Metagenomics.</title>
        <authorList>
            <person name="Peng X."/>
        </authorList>
    </citation>
    <scope>NUCLEOTIDE SEQUENCE</scope>
    <source>
        <strain evidence="3">SIG13</strain>
    </source>
</reference>
<dbReference type="SMART" id="SM00710">
    <property type="entry name" value="PbH1"/>
    <property type="match status" value="13"/>
</dbReference>
<dbReference type="InterPro" id="IPR013783">
    <property type="entry name" value="Ig-like_fold"/>
</dbReference>
<dbReference type="InterPro" id="IPR032109">
    <property type="entry name" value="Big_3_5"/>
</dbReference>
<accession>A0A8T3VTQ1</accession>
<protein>
    <recommendedName>
        <fullName evidence="5">Adhesin-like protein</fullName>
    </recommendedName>
</protein>
<dbReference type="InterPro" id="IPR008964">
    <property type="entry name" value="Invasin/intimin_cell_adhesion"/>
</dbReference>
<feature type="domain" description="Right handed beta helix" evidence="1">
    <location>
        <begin position="314"/>
        <end position="442"/>
    </location>
</feature>
<name>A0A8T3VTQ1_9EURY</name>